<gene>
    <name evidence="2" type="ORF">EBQ10_09940</name>
</gene>
<dbReference type="Proteomes" id="UP000275951">
    <property type="component" value="Chromosome"/>
</dbReference>
<feature type="transmembrane region" description="Helical" evidence="1">
    <location>
        <begin position="21"/>
        <end position="40"/>
    </location>
</feature>
<proteinExistence type="predicted"/>
<sequence length="354" mass="37768">MKGLHIVREAWRDTWRQIIPTLLLFVVSIGATLGALLTAGQQVAQQQILHNQLKDPAARFVMIRDPSGELLNRQILTLLQNTSGVESAIGVGEVLEVESLGAKITAWAVTDSAVAMETTRGRALTAGEGVIDESLLSKIGWDVPSGAVYAAAQREIAVVAGGKTRPGFSFFADAVLVHQPQLENMRAIAIMAERLVDVPTIQAAIHAYVDAAPGKLTFESSGLSIVDRVTSGDFARYTRSILFTVVGLGIFLTAVVSLAYVLLYRRTLGRRRALGITRIDLAALTLIRMAAPNLIGAVSGAIVADVVARIWLSPIPLPFTVAVVLILVITSGFAALVPIAWAVNRDPVAILRTA</sequence>
<feature type="transmembrane region" description="Helical" evidence="1">
    <location>
        <begin position="317"/>
        <end position="343"/>
    </location>
</feature>
<dbReference type="RefSeq" id="WP_126920405.1">
    <property type="nucleotide sequence ID" value="NZ_CP033905.1"/>
</dbReference>
<evidence type="ECO:0008006" key="4">
    <source>
        <dbReference type="Google" id="ProtNLM"/>
    </source>
</evidence>
<keyword evidence="1" id="KW-1133">Transmembrane helix</keyword>
<keyword evidence="1" id="KW-0472">Membrane</keyword>
<name>A0A3Q9GLB2_9ACTO</name>
<organism evidence="2 3">
    <name type="scientific">Trueperella pyogenes</name>
    <dbReference type="NCBI Taxonomy" id="1661"/>
    <lineage>
        <taxon>Bacteria</taxon>
        <taxon>Bacillati</taxon>
        <taxon>Actinomycetota</taxon>
        <taxon>Actinomycetes</taxon>
        <taxon>Actinomycetales</taxon>
        <taxon>Actinomycetaceae</taxon>
        <taxon>Trueperella</taxon>
    </lineage>
</organism>
<feature type="transmembrane region" description="Helical" evidence="1">
    <location>
        <begin position="285"/>
        <end position="311"/>
    </location>
</feature>
<dbReference type="EMBL" id="CP033905">
    <property type="protein sequence ID" value="AZR07571.1"/>
    <property type="molecule type" value="Genomic_DNA"/>
</dbReference>
<accession>A0A3Q9GLB2</accession>
<evidence type="ECO:0000256" key="1">
    <source>
        <dbReference type="SAM" id="Phobius"/>
    </source>
</evidence>
<evidence type="ECO:0000313" key="2">
    <source>
        <dbReference type="EMBL" id="AZR07571.1"/>
    </source>
</evidence>
<protein>
    <recommendedName>
        <fullName evidence="4">FtsX-like permease family</fullName>
    </recommendedName>
</protein>
<evidence type="ECO:0000313" key="3">
    <source>
        <dbReference type="Proteomes" id="UP000275951"/>
    </source>
</evidence>
<feature type="transmembrane region" description="Helical" evidence="1">
    <location>
        <begin position="241"/>
        <end position="264"/>
    </location>
</feature>
<dbReference type="AlphaFoldDB" id="A0A3Q9GLB2"/>
<keyword evidence="1" id="KW-0812">Transmembrane</keyword>
<reference evidence="2 3" key="1">
    <citation type="submission" date="2018-11" db="EMBL/GenBank/DDBJ databases">
        <title>Multidrug-resistant genes are associated with an 42-kb island TGI1 carrying a complex class 1 integron in a Trueperella pyogenes.</title>
        <authorList>
            <person name="Dong W."/>
        </authorList>
    </citation>
    <scope>NUCLEOTIDE SEQUENCE [LARGE SCALE GENOMIC DNA]</scope>
    <source>
        <strain evidence="2 3">TP4</strain>
    </source>
</reference>